<keyword evidence="3" id="KW-1185">Reference proteome</keyword>
<feature type="domain" description="DDE-1" evidence="1">
    <location>
        <begin position="5"/>
        <end position="132"/>
    </location>
</feature>
<evidence type="ECO:0000313" key="2">
    <source>
        <dbReference type="EMBL" id="EFN73993.1"/>
    </source>
</evidence>
<dbReference type="Pfam" id="PF03184">
    <property type="entry name" value="DDE_1"/>
    <property type="match status" value="1"/>
</dbReference>
<dbReference type="InterPro" id="IPR004875">
    <property type="entry name" value="DDE_SF_endonuclease_dom"/>
</dbReference>
<accession>E1ZXW2</accession>
<dbReference type="InParanoid" id="E1ZXW2"/>
<gene>
    <name evidence="2" type="ORF">EAG_05673</name>
</gene>
<sequence length="134" mass="16372">ESKEFAFWYDKLFKESVSEHQLKENITGKVLLLVENWTQHILSEKIMRDDDVEILIFPINTVSFFQHLYPELYKQIFKMFDNDIFNRIDESTNPWKESLIEDFNRSYGTNFYIDTICKSWRLIKTENIEESWRK</sequence>
<dbReference type="AlphaFoldDB" id="E1ZXW2"/>
<proteinExistence type="predicted"/>
<feature type="non-terminal residue" evidence="2">
    <location>
        <position position="134"/>
    </location>
</feature>
<organism evidence="3">
    <name type="scientific">Camponotus floridanus</name>
    <name type="common">Florida carpenter ant</name>
    <dbReference type="NCBI Taxonomy" id="104421"/>
    <lineage>
        <taxon>Eukaryota</taxon>
        <taxon>Metazoa</taxon>
        <taxon>Ecdysozoa</taxon>
        <taxon>Arthropoda</taxon>
        <taxon>Hexapoda</taxon>
        <taxon>Insecta</taxon>
        <taxon>Pterygota</taxon>
        <taxon>Neoptera</taxon>
        <taxon>Endopterygota</taxon>
        <taxon>Hymenoptera</taxon>
        <taxon>Apocrita</taxon>
        <taxon>Aculeata</taxon>
        <taxon>Formicoidea</taxon>
        <taxon>Formicidae</taxon>
        <taxon>Formicinae</taxon>
        <taxon>Camponotus</taxon>
    </lineage>
</organism>
<protein>
    <recommendedName>
        <fullName evidence="1">DDE-1 domain-containing protein</fullName>
    </recommendedName>
</protein>
<dbReference type="GO" id="GO:0003676">
    <property type="term" value="F:nucleic acid binding"/>
    <property type="evidence" value="ECO:0007669"/>
    <property type="project" value="InterPro"/>
</dbReference>
<feature type="non-terminal residue" evidence="2">
    <location>
        <position position="1"/>
    </location>
</feature>
<evidence type="ECO:0000313" key="3">
    <source>
        <dbReference type="Proteomes" id="UP000000311"/>
    </source>
</evidence>
<reference evidence="2 3" key="1">
    <citation type="journal article" date="2010" name="Science">
        <title>Genomic comparison of the ants Camponotus floridanus and Harpegnathos saltator.</title>
        <authorList>
            <person name="Bonasio R."/>
            <person name="Zhang G."/>
            <person name="Ye C."/>
            <person name="Mutti N.S."/>
            <person name="Fang X."/>
            <person name="Qin N."/>
            <person name="Donahue G."/>
            <person name="Yang P."/>
            <person name="Li Q."/>
            <person name="Li C."/>
            <person name="Zhang P."/>
            <person name="Huang Z."/>
            <person name="Berger S.L."/>
            <person name="Reinberg D."/>
            <person name="Wang J."/>
            <person name="Liebig J."/>
        </authorList>
    </citation>
    <scope>NUCLEOTIDE SEQUENCE [LARGE SCALE GENOMIC DNA]</scope>
    <source>
        <strain evidence="3">C129</strain>
    </source>
</reference>
<dbReference type="EMBL" id="GL435132">
    <property type="protein sequence ID" value="EFN73993.1"/>
    <property type="molecule type" value="Genomic_DNA"/>
</dbReference>
<evidence type="ECO:0000259" key="1">
    <source>
        <dbReference type="Pfam" id="PF03184"/>
    </source>
</evidence>
<dbReference type="Proteomes" id="UP000000311">
    <property type="component" value="Unassembled WGS sequence"/>
</dbReference>
<name>E1ZXW2_CAMFO</name>